<dbReference type="RefSeq" id="WP_283831861.1">
    <property type="nucleotide sequence ID" value="NZ_JASJEU010000013.1"/>
</dbReference>
<evidence type="ECO:0000313" key="4">
    <source>
        <dbReference type="Proteomes" id="UP001232750"/>
    </source>
</evidence>
<reference evidence="3 4" key="1">
    <citation type="submission" date="2023-05" db="EMBL/GenBank/DDBJ databases">
        <title>Gordonibacter KGMB12511T sp. nov., isolated from faeces of healthy Korean.</title>
        <authorList>
            <person name="Kim H.S."/>
            <person name="Kim J.-S."/>
            <person name="Suh M.K."/>
            <person name="Eom M.K."/>
            <person name="Do H.E."/>
            <person name="Lee J.-S."/>
        </authorList>
    </citation>
    <scope>NUCLEOTIDE SEQUENCE [LARGE SCALE GENOMIC DNA]</scope>
    <source>
        <strain evidence="3 4">KGMB12511</strain>
    </source>
</reference>
<comment type="caution">
    <text evidence="3">The sequence shown here is derived from an EMBL/GenBank/DDBJ whole genome shotgun (WGS) entry which is preliminary data.</text>
</comment>
<dbReference type="SUPFAM" id="SSF46785">
    <property type="entry name" value="Winged helix' DNA-binding domain"/>
    <property type="match status" value="1"/>
</dbReference>
<keyword evidence="4" id="KW-1185">Reference proteome</keyword>
<sequence length="332" mass="38136">MTVNRQKLKMLYLMQMLVEETDSEQGLTMGDILERLEEQGISAERKSIYRDIEALREFGLDVRTYQRAPVEYAVENRDFAFPELVLLVDAVQSSRFLTQRKSDALVAGVKQLASTRQRALLDKRVHVEGRIKMQNESVFYSVDRIQDALARKRKISFTYFKYDAAKNKVPQHDGKRYVETPVQLVYADGYYYLVAFNEKHDGFATYRVDRMDRIRVLDEAAVRNERIATFDAQELEARAFGMYRGEQVAVTLLVSDEAMGAVIDRFGRDVKSSPAGEGQAHVYVTVMKSPAFFGWLVQFGDRVRVEKPQSLAEEYRDYLAAIVASYQGEPRA</sequence>
<accession>A0ABT7DM79</accession>
<feature type="domain" description="WCX" evidence="2">
    <location>
        <begin position="247"/>
        <end position="322"/>
    </location>
</feature>
<evidence type="ECO:0000313" key="3">
    <source>
        <dbReference type="EMBL" id="MDJ1650512.1"/>
    </source>
</evidence>
<proteinExistence type="predicted"/>
<dbReference type="PANTHER" id="PTHR34580">
    <property type="match status" value="1"/>
</dbReference>
<evidence type="ECO:0000259" key="2">
    <source>
        <dbReference type="Pfam" id="PF25583"/>
    </source>
</evidence>
<protein>
    <submittedName>
        <fullName evidence="3">WYL domain-containing protein</fullName>
    </submittedName>
</protein>
<dbReference type="Pfam" id="PF25583">
    <property type="entry name" value="WCX"/>
    <property type="match status" value="1"/>
</dbReference>
<dbReference type="InterPro" id="IPR036390">
    <property type="entry name" value="WH_DNA-bd_sf"/>
</dbReference>
<dbReference type="EMBL" id="JASJEU010000013">
    <property type="protein sequence ID" value="MDJ1650512.1"/>
    <property type="molecule type" value="Genomic_DNA"/>
</dbReference>
<organism evidence="3 4">
    <name type="scientific">Gordonibacter faecis</name>
    <dbReference type="NCBI Taxonomy" id="3047475"/>
    <lineage>
        <taxon>Bacteria</taxon>
        <taxon>Bacillati</taxon>
        <taxon>Actinomycetota</taxon>
        <taxon>Coriobacteriia</taxon>
        <taxon>Eggerthellales</taxon>
        <taxon>Eggerthellaceae</taxon>
        <taxon>Gordonibacter</taxon>
    </lineage>
</organism>
<dbReference type="InterPro" id="IPR057727">
    <property type="entry name" value="WCX_dom"/>
</dbReference>
<dbReference type="InterPro" id="IPR026881">
    <property type="entry name" value="WYL_dom"/>
</dbReference>
<feature type="domain" description="WYL" evidence="1">
    <location>
        <begin position="142"/>
        <end position="216"/>
    </location>
</feature>
<dbReference type="Pfam" id="PF13280">
    <property type="entry name" value="WYL"/>
    <property type="match status" value="1"/>
</dbReference>
<name>A0ABT7DM79_9ACTN</name>
<gene>
    <name evidence="3" type="ORF">QNJ86_06845</name>
</gene>
<dbReference type="PANTHER" id="PTHR34580:SF3">
    <property type="entry name" value="PROTEIN PAFB"/>
    <property type="match status" value="1"/>
</dbReference>
<dbReference type="PROSITE" id="PS52050">
    <property type="entry name" value="WYL"/>
    <property type="match status" value="1"/>
</dbReference>
<dbReference type="Proteomes" id="UP001232750">
    <property type="component" value="Unassembled WGS sequence"/>
</dbReference>
<dbReference type="InterPro" id="IPR051534">
    <property type="entry name" value="CBASS_pafABC_assoc_protein"/>
</dbReference>
<evidence type="ECO:0000259" key="1">
    <source>
        <dbReference type="Pfam" id="PF13280"/>
    </source>
</evidence>